<protein>
    <submittedName>
        <fullName evidence="2">House-cleaning noncanonical NTP pyrophosphatase (MazG superfamily)</fullName>
    </submittedName>
</protein>
<dbReference type="Proteomes" id="UP000808914">
    <property type="component" value="Unassembled WGS sequence"/>
</dbReference>
<keyword evidence="3" id="KW-1185">Reference proteome</keyword>
<comment type="caution">
    <text evidence="2">The sequence shown here is derived from an EMBL/GenBank/DDBJ whole genome shotgun (WGS) entry which is preliminary data.</text>
</comment>
<sequence>MMNLWERKKELKAAIYNKLVRDKIPEVIEKTGKNYKIVHLNNEKYQEALKNKLIEEANEAAGCITQSEMAEELADCLEVIAALAEAYGIPMEKVEEMRCKKAEKRGRFSEKIVLIEAGD</sequence>
<dbReference type="Gene3D" id="1.10.287.1080">
    <property type="entry name" value="MazG-like"/>
    <property type="match status" value="1"/>
</dbReference>
<evidence type="ECO:0000313" key="2">
    <source>
        <dbReference type="EMBL" id="MBM7645744.1"/>
    </source>
</evidence>
<reference evidence="2 3" key="1">
    <citation type="submission" date="2021-01" db="EMBL/GenBank/DDBJ databases">
        <title>Genomic Encyclopedia of Type Strains, Phase IV (KMG-IV): sequencing the most valuable type-strain genomes for metagenomic binning, comparative biology and taxonomic classification.</title>
        <authorList>
            <person name="Goeker M."/>
        </authorList>
    </citation>
    <scope>NUCLEOTIDE SEQUENCE [LARGE SCALE GENOMIC DNA]</scope>
    <source>
        <strain evidence="2 3">DSM 28236</strain>
    </source>
</reference>
<evidence type="ECO:0000313" key="3">
    <source>
        <dbReference type="Proteomes" id="UP000808914"/>
    </source>
</evidence>
<dbReference type="InterPro" id="IPR038735">
    <property type="entry name" value="MSMEG_1276-like_NTP-PPase_dom"/>
</dbReference>
<dbReference type="InterPro" id="IPR004518">
    <property type="entry name" value="MazG-like_dom"/>
</dbReference>
<dbReference type="SUPFAM" id="SSF101386">
    <property type="entry name" value="all-alpha NTP pyrophosphatases"/>
    <property type="match status" value="1"/>
</dbReference>
<dbReference type="Pfam" id="PF03819">
    <property type="entry name" value="MazG"/>
    <property type="match status" value="1"/>
</dbReference>
<organism evidence="2 3">
    <name type="scientific">Scopulibacillus daqui</name>
    <dbReference type="NCBI Taxonomy" id="1469162"/>
    <lineage>
        <taxon>Bacteria</taxon>
        <taxon>Bacillati</taxon>
        <taxon>Bacillota</taxon>
        <taxon>Bacilli</taxon>
        <taxon>Bacillales</taxon>
        <taxon>Sporolactobacillaceae</taxon>
        <taxon>Scopulibacillus</taxon>
    </lineage>
</organism>
<dbReference type="CDD" id="cd11532">
    <property type="entry name" value="NTP-PPase_COG4997"/>
    <property type="match status" value="1"/>
</dbReference>
<gene>
    <name evidence="2" type="ORF">JOD45_001963</name>
</gene>
<accession>A0ABS2Q0D2</accession>
<feature type="domain" description="NTP pyrophosphohydrolase MazG-like" evidence="1">
    <location>
        <begin position="46"/>
        <end position="105"/>
    </location>
</feature>
<proteinExistence type="predicted"/>
<evidence type="ECO:0000259" key="1">
    <source>
        <dbReference type="Pfam" id="PF03819"/>
    </source>
</evidence>
<dbReference type="EMBL" id="JAFBER010000011">
    <property type="protein sequence ID" value="MBM7645744.1"/>
    <property type="molecule type" value="Genomic_DNA"/>
</dbReference>
<name>A0ABS2Q0D2_9BACL</name>